<evidence type="ECO:0000313" key="7">
    <source>
        <dbReference type="Proteomes" id="UP001262889"/>
    </source>
</evidence>
<keyword evidence="7" id="KW-1185">Reference proteome</keyword>
<evidence type="ECO:0000256" key="3">
    <source>
        <dbReference type="ARBA" id="ARBA00023157"/>
    </source>
</evidence>
<dbReference type="Gene3D" id="2.60.40.10">
    <property type="entry name" value="Immunoglobulins"/>
    <property type="match status" value="2"/>
</dbReference>
<evidence type="ECO:0000256" key="1">
    <source>
        <dbReference type="ARBA" id="ARBA00022729"/>
    </source>
</evidence>
<dbReference type="Gene3D" id="2.60.120.260">
    <property type="entry name" value="Galactose-binding domain-like"/>
    <property type="match status" value="1"/>
</dbReference>
<protein>
    <submittedName>
        <fullName evidence="6">PKD-like domain-containing protein</fullName>
    </submittedName>
</protein>
<dbReference type="InterPro" id="IPR013320">
    <property type="entry name" value="ConA-like_dom_sf"/>
</dbReference>
<dbReference type="PANTHER" id="PTHR24273:SF32">
    <property type="entry name" value="HYALIN"/>
    <property type="match status" value="1"/>
</dbReference>
<accession>A0ABU3C5S0</accession>
<dbReference type="Pfam" id="PF13573">
    <property type="entry name" value="SprB"/>
    <property type="match status" value="3"/>
</dbReference>
<dbReference type="Gene3D" id="2.60.40.740">
    <property type="match status" value="1"/>
</dbReference>
<comment type="caution">
    <text evidence="6">The sequence shown here is derived from an EMBL/GenBank/DDBJ whole genome shotgun (WGS) entry which is preliminary data.</text>
</comment>
<dbReference type="Pfam" id="PF19406">
    <property type="entry name" value="PKD_5"/>
    <property type="match status" value="3"/>
</dbReference>
<name>A0ABU3C5S0_9FLAO</name>
<keyword evidence="3" id="KW-1015">Disulfide bond</keyword>
<dbReference type="EMBL" id="JAVRHQ010000001">
    <property type="protein sequence ID" value="MDT0641670.1"/>
    <property type="molecule type" value="Genomic_DNA"/>
</dbReference>
<dbReference type="SMART" id="SM00560">
    <property type="entry name" value="LamGL"/>
    <property type="match status" value="1"/>
</dbReference>
<feature type="compositionally biased region" description="Acidic residues" evidence="4">
    <location>
        <begin position="2993"/>
        <end position="3017"/>
    </location>
</feature>
<organism evidence="6 7">
    <name type="scientific">Autumnicola tepida</name>
    <dbReference type="NCBI Taxonomy" id="3075595"/>
    <lineage>
        <taxon>Bacteria</taxon>
        <taxon>Pseudomonadati</taxon>
        <taxon>Bacteroidota</taxon>
        <taxon>Flavobacteriia</taxon>
        <taxon>Flavobacteriales</taxon>
        <taxon>Flavobacteriaceae</taxon>
        <taxon>Autumnicola</taxon>
    </lineage>
</organism>
<dbReference type="RefSeq" id="WP_311533372.1">
    <property type="nucleotide sequence ID" value="NZ_JAVRHQ010000001.1"/>
</dbReference>
<feature type="domain" description="HYR" evidence="5">
    <location>
        <begin position="227"/>
        <end position="307"/>
    </location>
</feature>
<dbReference type="PANTHER" id="PTHR24273">
    <property type="entry name" value="FI04643P-RELATED"/>
    <property type="match status" value="1"/>
</dbReference>
<dbReference type="Proteomes" id="UP001262889">
    <property type="component" value="Unassembled WGS sequence"/>
</dbReference>
<dbReference type="InterPro" id="IPR013783">
    <property type="entry name" value="Ig-like_fold"/>
</dbReference>
<dbReference type="SUPFAM" id="SSF49899">
    <property type="entry name" value="Concanavalin A-like lectins/glucanases"/>
    <property type="match status" value="1"/>
</dbReference>
<dbReference type="Pfam" id="PF02494">
    <property type="entry name" value="HYR"/>
    <property type="match status" value="2"/>
</dbReference>
<dbReference type="InterPro" id="IPR006558">
    <property type="entry name" value="LamG-like"/>
</dbReference>
<dbReference type="Gene3D" id="2.60.120.200">
    <property type="match status" value="1"/>
</dbReference>
<proteinExistence type="predicted"/>
<dbReference type="InterPro" id="IPR045828">
    <property type="entry name" value="PKD_Bacteroidetes"/>
</dbReference>
<feature type="domain" description="HYR" evidence="5">
    <location>
        <begin position="385"/>
        <end position="465"/>
    </location>
</feature>
<sequence>MGKITPVMKAIGVSAFLIIFIGFVLTASNSKPSEDSYKNISAVGSATRNYGASSSKTLEVNKGKSGVIANPIIKVDSRTSASCSSSSDGSINISISGGVPPYDYNWTGPGGFSSSNEDIANLSPGTYEITVTDSNGDSSSESIEIIFEDNTKPTISAPADKTVNTDNNQCTSSGVSLGTPTTRDNCGVKSVTNDAPATFPFGNTTVTWTVTDDSDNVQTTTQVITVVDSQKPTISAPADKTVNTDNNQCTASRVSLGTPTTRDNCGVKSVTNDAPATFPLGNTTVTWTVTDNSDNVQTATQVITVVDSQKPTISAPADKTVNTDNNQCTASGVSLGTPTTSDNCGVKSVTNDAPAIFPLGNTTVTWTVTDNSDNVKTTTQVITVVDSQKPTISAPADKTVNTDNNQCTASGVSLETPTTSDNCGVKSVTNDAPATFPLGNTTVTWTVTDNSDNVQTTTQVVTVEDNQAPAAPDLPDLTWSCGMQITDYPITTDNCSAEITATTNNDLEFNDFGSYTIEWVFTDPSGNSVTTTQNILIPEPTVQVPSIDGSEFCNEEVIPEIKFAGNELEDKYYEWSYIDVNNNSIDIGIPSSGSGDIPEFTARNNSSEVIEAVFTIIPYGNGCKGEPVNFTITVNPTPTITKPSDISVCAGETVEEIKFPGASVSGTSKSWTNNNTNIGLKANGNGKINSFTATNDTSESIFATVTVTPSANGCEGIAETFTIEVKPKAKVEPLEDFTFCNGVATTAISLTGPVEGTTYDIEGGSSIGLSNKSSVTEISSFTPDNNSTSPATAEISVTPKANGCTGEPEIFSITVNPTPNITISPASQALCSGETTGITFTGAVAGTSYSWTVSEIIPSGSISGGSDGSGDKIEQNLTNTTGSPAKIIYKVTPEANGCPGTPISVTVTVNPLPEFSFKTEQLLCSPADLTSLELTEDSTQGLSFSYFKNGNQVQNPNSVNAGFYTIIGKNSSGCTTEQEVTVNETPKLTVPLDAPETCSNSSFTYELTSSIPDTEFSWQRLANPNISSNTTGGGNGDIGENLTNMSDKPIEVTYVVTLTSPEGCTANQEIKTLVNPIPKLNNPSTDPEQDFVYNYIACGGENFEFSPSSNTPNTTFHWERQQVGENSATNGSGNINEKLINSGSSEITAVYKIFISSNECDNPNPYEIRVLVKPAPVVNASIVSSGAAENPNSEFIEICPGTTSVDLYSNATLENTENLPPEIDSWDFSSSSARNAWSTDPSHESRRWRTGQNGDLAYERDYRCGYRNRYICTEEYEYAFQNINSPFFAVNSYQYEGNYDNVALISPSFSTIGYSSVTLNFDHAYRDAGSIYDIEADIARVQFRINYGNWQNLVSYTSSIGSEEQMVPGRTNNNQEIKLPGNKENVQIRFLYNTHERGYYGIGFWAIGNVNITGEGAEQPNITWTRSDDENWISHDQNLQNIEVNMATTFTATYEYESVDCPGTDSVEVIVRTPPEPTITANYCGSSQFIELVSDNEYSSYRWEANGEVLGTNRTLDVEIAKTYTLIVTDDLGCEGTGYINVSNELITNGDFEDGNTGFYTEYNYKPNPTAYTNNNQGTSALWAEQTYTISNDARQNPYSWHPHFYGQDHTYGNGHGNFMLINGAPASGKVVWRQTIENIQPNTNYYFNAWGMNLNPSSPARLQFKVNGVNTGTIAELSQAATPTSNGQVNRANWVQFYSNPFWNSGNSTTAVLEIVNLNTNTGGNDFGLDDISFGTLETIVFEIDPDNNSILCEGEELELYANIEGGRFPITFKWTGPAGSNFSHTTTVNTLQELNEAVTLKVPDITADMAGTYNLEVTDFYGCASQTATTEVKILKINSGEDQTVCSNAAEVTLAGTIIGSEAGGTWSTSGSGTFSNNTQLDAIYTASEDDIAAGSVSLSLTSNDAKATCTDELTIFFNISPEMTIEVTPANCYQSNDATATVIIAENTGTAPFTYLWSDGQTGQTATRLGKTGEADNLFVTVTDANGCSVSSENIVIEEPAPLEIVATEFDAVTCFGANDGTATIEVTGGFLEGASPEYNFQLLDSEGAMVYTEENVASPTITVPNLTAGNYTFSVSTPANCTSLTSNITITQPEEIIVDAGTDLSLEQCGITQVQLEAVPVDESLGEGEWHVISGQDGYFEDAHLPNTIFYGKANTTYELEWAVIPKTDCPELSDTLTVHFPESCSKLNFDGEDDYVDAGENYAMGGNDFSVEAWVKPNAISGVNTIISKRVEGESNLGYDLILNNGAPSFRVRNRSVTSTKKIATDRWYHIAGVYSDSQMSLYVDGVEIQKNTNNIPGGSGNFEAPFLIGAAHSPASTRGTKEHFNGFIEEVRIWKGAIPTAQIRFFMNQRLWKNGSKVDGEVLEQEMNITNAPTLPNYSNLPGYYQLLAREDLISSGYTENLGSEGSKADGLLKNIQQMQENTAPLPYVLYTSNKEWYNKSTWQLPQKFNGKTISQRDVWDAPNSLGIDNQTKIDWNIVKIGDNVYNPGTPNNKNSITLLGLLSEDGKFDMQGDNNHNGSGLTVTHYLKLNGIIDLNGESQLIQSEGSILDPESSGYIQRDQQGTQNSYNYNYWSSPVSYKDKPINSGYSIAAVLHDGTNPSTPKPISFGNSHTFADGNYSGNLRISAYWLNIFHGTADEYGVWKHIDATTHLEPGTGYTMKGTSGSAKIKDLQNYIFEGKPNNGTIKIKISENENRLVGNPYPSVIDAREFIKDNLKNINGGRNTRNIFNGTIYFWDHFGQEDTHVLAEYIGGYAAFTLAGSVPGVSNDKRIHSNGNSGTKLPGNGIPVAQGFFVNTILDETVAGDITVSGGEVVFKNSQRTYVRENPGNSQFLRPENIQKQQKEMAEDTRPKIRLNFVSPTGYHRQILATADLATTDDFDLGYDAPMMDYNAEDMFWMIKNGEFVIQAVKDFGLKRTLPLGLYISEEKEFEISIDSLENLPENFEVFIRDNETGTHHNLSEGSFTATLAPGYYTTRFDIVFSDVQEEEPGEETEEEGNTGENPDEEENSAESIQITYNHKTRNLRIDNPEVLEISELMVFDIRGRLVEAFEELPSEKQFYLPVKDFSSGIYIVKMIYSKGIKNVKIIMR</sequence>
<dbReference type="InterPro" id="IPR025667">
    <property type="entry name" value="SprB_repeat"/>
</dbReference>
<dbReference type="PROSITE" id="PS50825">
    <property type="entry name" value="HYR"/>
    <property type="match status" value="2"/>
</dbReference>
<gene>
    <name evidence="6" type="ORF">RM553_02385</name>
</gene>
<evidence type="ECO:0000259" key="5">
    <source>
        <dbReference type="PROSITE" id="PS50825"/>
    </source>
</evidence>
<dbReference type="Pfam" id="PF13385">
    <property type="entry name" value="Laminin_G_3"/>
    <property type="match status" value="1"/>
</dbReference>
<reference evidence="6 7" key="1">
    <citation type="submission" date="2023-09" db="EMBL/GenBank/DDBJ databases">
        <authorList>
            <person name="Rey-Velasco X."/>
        </authorList>
    </citation>
    <scope>NUCLEOTIDE SEQUENCE [LARGE SCALE GENOMIC DNA]</scope>
    <source>
        <strain evidence="6 7">F363</strain>
    </source>
</reference>
<keyword evidence="1" id="KW-0732">Signal</keyword>
<dbReference type="InterPro" id="IPR003410">
    <property type="entry name" value="HYR_dom"/>
</dbReference>
<evidence type="ECO:0000256" key="4">
    <source>
        <dbReference type="SAM" id="MobiDB-lite"/>
    </source>
</evidence>
<feature type="region of interest" description="Disordered" evidence="4">
    <location>
        <begin position="2993"/>
        <end position="3018"/>
    </location>
</feature>
<evidence type="ECO:0000313" key="6">
    <source>
        <dbReference type="EMBL" id="MDT0641670.1"/>
    </source>
</evidence>
<evidence type="ECO:0000256" key="2">
    <source>
        <dbReference type="ARBA" id="ARBA00022737"/>
    </source>
</evidence>
<keyword evidence="2" id="KW-0677">Repeat</keyword>